<evidence type="ECO:0000313" key="8">
    <source>
        <dbReference type="Proteomes" id="UP001153636"/>
    </source>
</evidence>
<dbReference type="GO" id="GO:0000176">
    <property type="term" value="C:nuclear exosome (RNase complex)"/>
    <property type="evidence" value="ECO:0007669"/>
    <property type="project" value="TreeGrafter"/>
</dbReference>
<evidence type="ECO:0000256" key="4">
    <source>
        <dbReference type="ARBA" id="ARBA00022835"/>
    </source>
</evidence>
<protein>
    <recommendedName>
        <fullName evidence="6">Exoribonuclease phosphorolytic domain-containing protein</fullName>
    </recommendedName>
</protein>
<evidence type="ECO:0000256" key="5">
    <source>
        <dbReference type="ARBA" id="ARBA00023242"/>
    </source>
</evidence>
<dbReference type="GO" id="GO:0005730">
    <property type="term" value="C:nucleolus"/>
    <property type="evidence" value="ECO:0007669"/>
    <property type="project" value="TreeGrafter"/>
</dbReference>
<dbReference type="InterPro" id="IPR036345">
    <property type="entry name" value="ExoRNase_PH_dom2_sf"/>
</dbReference>
<keyword evidence="3" id="KW-0698">rRNA processing</keyword>
<proteinExistence type="inferred from homology"/>
<dbReference type="InterPro" id="IPR050080">
    <property type="entry name" value="RNase_PH"/>
</dbReference>
<keyword evidence="8" id="KW-1185">Reference proteome</keyword>
<dbReference type="PANTHER" id="PTHR11953">
    <property type="entry name" value="EXOSOME COMPLEX COMPONENT"/>
    <property type="match status" value="1"/>
</dbReference>
<feature type="domain" description="Exoribonuclease phosphorolytic" evidence="6">
    <location>
        <begin position="9"/>
        <end position="125"/>
    </location>
</feature>
<gene>
    <name evidence="7" type="ORF">PSYICH_LOCUS11433</name>
</gene>
<dbReference type="PANTHER" id="PTHR11953:SF1">
    <property type="entry name" value="EXOSOME COMPLEX COMPONENT RRP46"/>
    <property type="match status" value="1"/>
</dbReference>
<dbReference type="CDD" id="cd11372">
    <property type="entry name" value="RNase_PH_RRP46"/>
    <property type="match status" value="1"/>
</dbReference>
<dbReference type="InterPro" id="IPR001247">
    <property type="entry name" value="ExoRNase_PH_dom1"/>
</dbReference>
<keyword evidence="4" id="KW-0271">Exosome</keyword>
<evidence type="ECO:0000256" key="1">
    <source>
        <dbReference type="ARBA" id="ARBA00004123"/>
    </source>
</evidence>
<dbReference type="GO" id="GO:0071028">
    <property type="term" value="P:nuclear mRNA surveillance"/>
    <property type="evidence" value="ECO:0007669"/>
    <property type="project" value="TreeGrafter"/>
</dbReference>
<dbReference type="SUPFAM" id="SSF54211">
    <property type="entry name" value="Ribosomal protein S5 domain 2-like"/>
    <property type="match status" value="1"/>
</dbReference>
<dbReference type="InterPro" id="IPR027408">
    <property type="entry name" value="PNPase/RNase_PH_dom_sf"/>
</dbReference>
<dbReference type="EMBL" id="OV651817">
    <property type="protein sequence ID" value="CAH1111332.1"/>
    <property type="molecule type" value="Genomic_DNA"/>
</dbReference>
<evidence type="ECO:0000256" key="2">
    <source>
        <dbReference type="ARBA" id="ARBA00006678"/>
    </source>
</evidence>
<dbReference type="Proteomes" id="UP001153636">
    <property type="component" value="Chromosome 5"/>
</dbReference>
<dbReference type="Gene3D" id="3.30.230.70">
    <property type="entry name" value="GHMP Kinase, N-terminal domain"/>
    <property type="match status" value="1"/>
</dbReference>
<organism evidence="7 8">
    <name type="scientific">Psylliodes chrysocephalus</name>
    <dbReference type="NCBI Taxonomy" id="3402493"/>
    <lineage>
        <taxon>Eukaryota</taxon>
        <taxon>Metazoa</taxon>
        <taxon>Ecdysozoa</taxon>
        <taxon>Arthropoda</taxon>
        <taxon>Hexapoda</taxon>
        <taxon>Insecta</taxon>
        <taxon>Pterygota</taxon>
        <taxon>Neoptera</taxon>
        <taxon>Endopterygota</taxon>
        <taxon>Coleoptera</taxon>
        <taxon>Polyphaga</taxon>
        <taxon>Cucujiformia</taxon>
        <taxon>Chrysomeloidea</taxon>
        <taxon>Chrysomelidae</taxon>
        <taxon>Galerucinae</taxon>
        <taxon>Alticini</taxon>
        <taxon>Psylliodes</taxon>
    </lineage>
</organism>
<dbReference type="Pfam" id="PF01138">
    <property type="entry name" value="RNase_PH"/>
    <property type="match status" value="1"/>
</dbReference>
<dbReference type="SUPFAM" id="SSF55666">
    <property type="entry name" value="Ribonuclease PH domain 2-like"/>
    <property type="match status" value="1"/>
</dbReference>
<accession>A0A9P0D6V9</accession>
<evidence type="ECO:0000256" key="3">
    <source>
        <dbReference type="ARBA" id="ARBA00022552"/>
    </source>
</evidence>
<name>A0A9P0D6V9_9CUCU</name>
<dbReference type="GO" id="GO:0000177">
    <property type="term" value="C:cytoplasmic exosome (RNase complex)"/>
    <property type="evidence" value="ECO:0007669"/>
    <property type="project" value="TreeGrafter"/>
</dbReference>
<dbReference type="OrthoDB" id="27298at2759"/>
<dbReference type="GO" id="GO:0071051">
    <property type="term" value="P:poly(A)-dependent snoRNA 3'-end processing"/>
    <property type="evidence" value="ECO:0007669"/>
    <property type="project" value="TreeGrafter"/>
</dbReference>
<keyword evidence="5" id="KW-0539">Nucleus</keyword>
<dbReference type="GO" id="GO:0034475">
    <property type="term" value="P:U4 snRNA 3'-end processing"/>
    <property type="evidence" value="ECO:0007669"/>
    <property type="project" value="TreeGrafter"/>
</dbReference>
<sequence>METVTDKTNISCKLGILSRPDGSAILSEGNTTVIAGIYGPVEVKLQKLLIDKASVECHYRPKSGLPGVEDRLYESIIRNICETSFYASLHPRTAILVTIQELQNSGQLISCAINAACLACLNAGIDMKFMFSAVTCYMNFEDDLYLHCASGKETKAMFVFVFDSTEKRIIASHTKGSFTKEQFEEAVELSKEGCEDRFTYYKKVLES</sequence>
<dbReference type="GO" id="GO:0003723">
    <property type="term" value="F:RNA binding"/>
    <property type="evidence" value="ECO:0007669"/>
    <property type="project" value="TreeGrafter"/>
</dbReference>
<evidence type="ECO:0000259" key="6">
    <source>
        <dbReference type="Pfam" id="PF01138"/>
    </source>
</evidence>
<reference evidence="7" key="1">
    <citation type="submission" date="2022-01" db="EMBL/GenBank/DDBJ databases">
        <authorList>
            <person name="King R."/>
        </authorList>
    </citation>
    <scope>NUCLEOTIDE SEQUENCE</scope>
</reference>
<dbReference type="AlphaFoldDB" id="A0A9P0D6V9"/>
<dbReference type="GO" id="GO:0006364">
    <property type="term" value="P:rRNA processing"/>
    <property type="evidence" value="ECO:0007669"/>
    <property type="project" value="UniProtKB-KW"/>
</dbReference>
<comment type="similarity">
    <text evidence="2">Belongs to the RNase PH family.</text>
</comment>
<dbReference type="InterPro" id="IPR020568">
    <property type="entry name" value="Ribosomal_Su5_D2-typ_SF"/>
</dbReference>
<dbReference type="GO" id="GO:0016075">
    <property type="term" value="P:rRNA catabolic process"/>
    <property type="evidence" value="ECO:0007669"/>
    <property type="project" value="TreeGrafter"/>
</dbReference>
<comment type="subcellular location">
    <subcellularLocation>
        <location evidence="1">Nucleus</location>
    </subcellularLocation>
</comment>
<evidence type="ECO:0000313" key="7">
    <source>
        <dbReference type="EMBL" id="CAH1111332.1"/>
    </source>
</evidence>